<dbReference type="AlphaFoldDB" id="A0A914V455"/>
<keyword evidence="1" id="KW-1185">Reference proteome</keyword>
<reference evidence="2" key="1">
    <citation type="submission" date="2022-11" db="UniProtKB">
        <authorList>
            <consortium name="WormBaseParasite"/>
        </authorList>
    </citation>
    <scope>IDENTIFICATION</scope>
</reference>
<sequence>MKSGYSETAIYRDAFWQGTCDDGCQKLADLLGWGDELRELVKREWARIDAQPAGIDTAKLKATSKDDSSESTAAKM</sequence>
<accession>A0A914V455</accession>
<dbReference type="WBParaSite" id="PSAMB.scaffold15264size1630.g36440.t1">
    <property type="protein sequence ID" value="PSAMB.scaffold15264size1630.g36440.t1"/>
    <property type="gene ID" value="PSAMB.scaffold15264size1630.g36440"/>
</dbReference>
<proteinExistence type="predicted"/>
<name>A0A914V455_9BILA</name>
<dbReference type="Gene3D" id="3.40.50.1220">
    <property type="entry name" value="TPP-binding domain"/>
    <property type="match status" value="1"/>
</dbReference>
<dbReference type="Proteomes" id="UP000887566">
    <property type="component" value="Unplaced"/>
</dbReference>
<evidence type="ECO:0000313" key="2">
    <source>
        <dbReference type="WBParaSite" id="PSAMB.scaffold15264size1630.g36440.t1"/>
    </source>
</evidence>
<evidence type="ECO:0000313" key="1">
    <source>
        <dbReference type="Proteomes" id="UP000887566"/>
    </source>
</evidence>
<organism evidence="1 2">
    <name type="scientific">Plectus sambesii</name>
    <dbReference type="NCBI Taxonomy" id="2011161"/>
    <lineage>
        <taxon>Eukaryota</taxon>
        <taxon>Metazoa</taxon>
        <taxon>Ecdysozoa</taxon>
        <taxon>Nematoda</taxon>
        <taxon>Chromadorea</taxon>
        <taxon>Plectida</taxon>
        <taxon>Plectina</taxon>
        <taxon>Plectoidea</taxon>
        <taxon>Plectidae</taxon>
        <taxon>Plectus</taxon>
    </lineage>
</organism>
<protein>
    <submittedName>
        <fullName evidence="2">Uncharacterized protein</fullName>
    </submittedName>
</protein>